<proteinExistence type="predicted"/>
<name>A0A0K2T7M6_LEPSM</name>
<reference evidence="1" key="1">
    <citation type="submission" date="2014-05" db="EMBL/GenBank/DDBJ databases">
        <authorList>
            <person name="Chronopoulou M."/>
        </authorList>
    </citation>
    <scope>NUCLEOTIDE SEQUENCE</scope>
    <source>
        <tissue evidence="1">Whole organism</tissue>
    </source>
</reference>
<sequence length="66" mass="7819">LHAWDSLIVKESVPEQQQVFGSPQTTRRIIIYFIIVIWDFRCQILLRDSKSISLVIVVEEIHLLRE</sequence>
<dbReference type="AlphaFoldDB" id="A0A0K2T7M6"/>
<dbReference type="EMBL" id="HACA01004095">
    <property type="protein sequence ID" value="CDW21456.1"/>
    <property type="molecule type" value="Transcribed_RNA"/>
</dbReference>
<organism evidence="1">
    <name type="scientific">Lepeophtheirus salmonis</name>
    <name type="common">Salmon louse</name>
    <name type="synonym">Caligus salmonis</name>
    <dbReference type="NCBI Taxonomy" id="72036"/>
    <lineage>
        <taxon>Eukaryota</taxon>
        <taxon>Metazoa</taxon>
        <taxon>Ecdysozoa</taxon>
        <taxon>Arthropoda</taxon>
        <taxon>Crustacea</taxon>
        <taxon>Multicrustacea</taxon>
        <taxon>Hexanauplia</taxon>
        <taxon>Copepoda</taxon>
        <taxon>Siphonostomatoida</taxon>
        <taxon>Caligidae</taxon>
        <taxon>Lepeophtheirus</taxon>
    </lineage>
</organism>
<accession>A0A0K2T7M6</accession>
<protein>
    <submittedName>
        <fullName evidence="1">Uncharacterized protein</fullName>
    </submittedName>
</protein>
<evidence type="ECO:0000313" key="1">
    <source>
        <dbReference type="EMBL" id="CDW21456.1"/>
    </source>
</evidence>
<feature type="non-terminal residue" evidence="1">
    <location>
        <position position="1"/>
    </location>
</feature>